<evidence type="ECO:0000313" key="2">
    <source>
        <dbReference type="Proteomes" id="UP001500621"/>
    </source>
</evidence>
<dbReference type="EMBL" id="BAABIM010000001">
    <property type="protein sequence ID" value="GAA4671213.1"/>
    <property type="molecule type" value="Genomic_DNA"/>
</dbReference>
<accession>A0ABP8VT11</accession>
<dbReference type="Proteomes" id="UP001500621">
    <property type="component" value="Unassembled WGS sequence"/>
</dbReference>
<gene>
    <name evidence="1" type="ORF">GCM10023226_04770</name>
</gene>
<proteinExistence type="predicted"/>
<organism evidence="1 2">
    <name type="scientific">Nocardioides nanhaiensis</name>
    <dbReference type="NCBI Taxonomy" id="1476871"/>
    <lineage>
        <taxon>Bacteria</taxon>
        <taxon>Bacillati</taxon>
        <taxon>Actinomycetota</taxon>
        <taxon>Actinomycetes</taxon>
        <taxon>Propionibacteriales</taxon>
        <taxon>Nocardioidaceae</taxon>
        <taxon>Nocardioides</taxon>
    </lineage>
</organism>
<dbReference type="RefSeq" id="WP_345262447.1">
    <property type="nucleotide sequence ID" value="NZ_BAABIM010000001.1"/>
</dbReference>
<comment type="caution">
    <text evidence="1">The sequence shown here is derived from an EMBL/GenBank/DDBJ whole genome shotgun (WGS) entry which is preliminary data.</text>
</comment>
<name>A0ABP8VT11_9ACTN</name>
<protein>
    <submittedName>
        <fullName evidence="1">Uncharacterized protein</fullName>
    </submittedName>
</protein>
<evidence type="ECO:0000313" key="1">
    <source>
        <dbReference type="EMBL" id="GAA4671213.1"/>
    </source>
</evidence>
<keyword evidence="2" id="KW-1185">Reference proteome</keyword>
<reference evidence="2" key="1">
    <citation type="journal article" date="2019" name="Int. J. Syst. Evol. Microbiol.">
        <title>The Global Catalogue of Microorganisms (GCM) 10K type strain sequencing project: providing services to taxonomists for standard genome sequencing and annotation.</title>
        <authorList>
            <consortium name="The Broad Institute Genomics Platform"/>
            <consortium name="The Broad Institute Genome Sequencing Center for Infectious Disease"/>
            <person name="Wu L."/>
            <person name="Ma J."/>
        </authorList>
    </citation>
    <scope>NUCLEOTIDE SEQUENCE [LARGE SCALE GENOMIC DNA]</scope>
    <source>
        <strain evidence="2">JCM 18127</strain>
    </source>
</reference>
<sequence>MTPGSVPAPPAARLADPATGPRVALRLVTTHEDRTRRLDVVVQGQTSALLEGGEQTLFSTERLWPVLREELPPLDALRAAPRGRLLHDAAEPGPTFVADCRAHVSLATLVATGPEPVAATEVALRSWLATETGLWSVTPTAEGGTRVLSAPEGALADHLVWDVSAAMEALVRGLEATS</sequence>